<proteinExistence type="predicted"/>
<gene>
    <name evidence="1" type="ORF">SDC9_85936</name>
</gene>
<evidence type="ECO:0000313" key="1">
    <source>
        <dbReference type="EMBL" id="MPM39303.1"/>
    </source>
</evidence>
<evidence type="ECO:0008006" key="2">
    <source>
        <dbReference type="Google" id="ProtNLM"/>
    </source>
</evidence>
<dbReference type="InterPro" id="IPR016181">
    <property type="entry name" value="Acyl_CoA_acyltransferase"/>
</dbReference>
<dbReference type="AlphaFoldDB" id="A0A644ZKT9"/>
<accession>A0A644ZKT9</accession>
<protein>
    <recommendedName>
        <fullName evidence="2">BioF2-like acetyltransferase domain-containing protein</fullName>
    </recommendedName>
</protein>
<name>A0A644ZKT9_9ZZZZ</name>
<comment type="caution">
    <text evidence="1">The sequence shown here is derived from an EMBL/GenBank/DDBJ whole genome shotgun (WGS) entry which is preliminary data.</text>
</comment>
<organism evidence="1">
    <name type="scientific">bioreactor metagenome</name>
    <dbReference type="NCBI Taxonomy" id="1076179"/>
    <lineage>
        <taxon>unclassified sequences</taxon>
        <taxon>metagenomes</taxon>
        <taxon>ecological metagenomes</taxon>
    </lineage>
</organism>
<reference evidence="1" key="1">
    <citation type="submission" date="2019-08" db="EMBL/GenBank/DDBJ databases">
        <authorList>
            <person name="Kucharzyk K."/>
            <person name="Murdoch R.W."/>
            <person name="Higgins S."/>
            <person name="Loffler F."/>
        </authorList>
    </citation>
    <scope>NUCLEOTIDE SEQUENCE</scope>
</reference>
<dbReference type="SUPFAM" id="SSF55729">
    <property type="entry name" value="Acyl-CoA N-acyltransferases (Nat)"/>
    <property type="match status" value="1"/>
</dbReference>
<dbReference type="EMBL" id="VSSQ01008595">
    <property type="protein sequence ID" value="MPM39303.1"/>
    <property type="molecule type" value="Genomic_DNA"/>
</dbReference>
<dbReference type="Gene3D" id="3.40.630.30">
    <property type="match status" value="1"/>
</dbReference>
<sequence length="319" mass="36905">MLIDTTKSLYRRYFGTDPSPFISEEFLGLVENKTDQLIRLIDENDKSIGLILGLKDGVLCSPFSAPFGGFHYTHEHLSYSVVYDYLSDLKVFVREHGFKRVIITLPPNLYQNNMNAKFINAFIRLGFNMAIPDIQNCMNLKDFDGTWIKNTVGQNCRRAIKNQLSCSIVTDKTSMEDAYEIILCNRIEQERKIHMTLDEILKVNEILPVDFFLIKENNGCNIGAGIFYRGHPKIVQGIFLGDDMEKRSLGIIDFLIMNIYEHYKKMDFEYIDLGISSLCGDPNVGLIRFKEIHNCETSLRFTFWWSPDNNQSFQINNKK</sequence>